<keyword evidence="3" id="KW-0560">Oxidoreductase</keyword>
<dbReference type="SMART" id="SM01092">
    <property type="entry name" value="CO_deh_flav_C"/>
    <property type="match status" value="1"/>
</dbReference>
<keyword evidence="6" id="KW-1185">Reference proteome</keyword>
<dbReference type="Pfam" id="PF00941">
    <property type="entry name" value="FAD_binding_5"/>
    <property type="match status" value="1"/>
</dbReference>
<evidence type="ECO:0000259" key="4">
    <source>
        <dbReference type="PROSITE" id="PS51387"/>
    </source>
</evidence>
<dbReference type="RefSeq" id="WP_343976582.1">
    <property type="nucleotide sequence ID" value="NZ_BAAAJG010000008.1"/>
</dbReference>
<dbReference type="Gene3D" id="3.30.390.50">
    <property type="entry name" value="CO dehydrogenase flavoprotein, C-terminal domain"/>
    <property type="match status" value="1"/>
</dbReference>
<evidence type="ECO:0000313" key="6">
    <source>
        <dbReference type="Proteomes" id="UP001597145"/>
    </source>
</evidence>
<dbReference type="PANTHER" id="PTHR42659:SF2">
    <property type="entry name" value="XANTHINE DEHYDROGENASE SUBUNIT C-RELATED"/>
    <property type="match status" value="1"/>
</dbReference>
<evidence type="ECO:0000256" key="1">
    <source>
        <dbReference type="ARBA" id="ARBA00022630"/>
    </source>
</evidence>
<gene>
    <name evidence="5" type="ORF">ACFSCY_11370</name>
</gene>
<accession>A0ABW4FHB4</accession>
<evidence type="ECO:0000313" key="5">
    <source>
        <dbReference type="EMBL" id="MFD1530043.1"/>
    </source>
</evidence>
<dbReference type="InterPro" id="IPR005107">
    <property type="entry name" value="CO_DH_flav_C"/>
</dbReference>
<dbReference type="InterPro" id="IPR016166">
    <property type="entry name" value="FAD-bd_PCMH"/>
</dbReference>
<dbReference type="InterPro" id="IPR002346">
    <property type="entry name" value="Mopterin_DH_FAD-bd"/>
</dbReference>
<keyword evidence="2" id="KW-0274">FAD</keyword>
<dbReference type="InterPro" id="IPR016169">
    <property type="entry name" value="FAD-bd_PCMH_sub2"/>
</dbReference>
<dbReference type="PANTHER" id="PTHR42659">
    <property type="entry name" value="XANTHINE DEHYDROGENASE SUBUNIT C-RELATED"/>
    <property type="match status" value="1"/>
</dbReference>
<evidence type="ECO:0000256" key="3">
    <source>
        <dbReference type="ARBA" id="ARBA00023002"/>
    </source>
</evidence>
<protein>
    <submittedName>
        <fullName evidence="5">Xanthine dehydrogenase family protein subunit M</fullName>
    </submittedName>
</protein>
<dbReference type="Pfam" id="PF03450">
    <property type="entry name" value="CO_deh_flav_C"/>
    <property type="match status" value="1"/>
</dbReference>
<dbReference type="InterPro" id="IPR051312">
    <property type="entry name" value="Diverse_Substr_Oxidored"/>
</dbReference>
<name>A0ABW4FHB4_9PSEU</name>
<proteinExistence type="predicted"/>
<organism evidence="5 6">
    <name type="scientific">Pseudonocardia aurantiaca</name>
    <dbReference type="NCBI Taxonomy" id="75290"/>
    <lineage>
        <taxon>Bacteria</taxon>
        <taxon>Bacillati</taxon>
        <taxon>Actinomycetota</taxon>
        <taxon>Actinomycetes</taxon>
        <taxon>Pseudonocardiales</taxon>
        <taxon>Pseudonocardiaceae</taxon>
        <taxon>Pseudonocardia</taxon>
    </lineage>
</organism>
<sequence length="289" mass="29641">MKPPPFRYSAPITVAEAVGLLVEHADDEPRLLAGGQSLVPLMNLRLAQPGHLVDLRRVGELAGIRVEDDAVVLGAMTRQAAVEDSPEVAVAAPLLAEAIGLVAHRPIRNSGTVGGNIAHADPAAELPVVALALDAQMVAAGPGGTHRIPAAEFFLGPFTTSLQPDEILTEVRLRRRGGGHAFVEFARGYGNFAIVAVAAVVEVADGRVASASITLGGVGPTAVRATAAEELLTGAAVAAVDIAAVAEAAVAGLTPAGDVHASAVIRTDLARVHVRRALELSLSRAQDER</sequence>
<feature type="domain" description="FAD-binding PCMH-type" evidence="4">
    <location>
        <begin position="1"/>
        <end position="178"/>
    </location>
</feature>
<dbReference type="PROSITE" id="PS51387">
    <property type="entry name" value="FAD_PCMH"/>
    <property type="match status" value="1"/>
</dbReference>
<dbReference type="SUPFAM" id="SSF56176">
    <property type="entry name" value="FAD-binding/transporter-associated domain-like"/>
    <property type="match status" value="1"/>
</dbReference>
<dbReference type="InterPro" id="IPR036683">
    <property type="entry name" value="CO_DH_flav_C_dom_sf"/>
</dbReference>
<dbReference type="Proteomes" id="UP001597145">
    <property type="component" value="Unassembled WGS sequence"/>
</dbReference>
<dbReference type="EMBL" id="JBHUCP010000007">
    <property type="protein sequence ID" value="MFD1530043.1"/>
    <property type="molecule type" value="Genomic_DNA"/>
</dbReference>
<dbReference type="Gene3D" id="3.30.43.10">
    <property type="entry name" value="Uridine Diphospho-n-acetylenolpyruvylglucosamine Reductase, domain 2"/>
    <property type="match status" value="1"/>
</dbReference>
<keyword evidence="1" id="KW-0285">Flavoprotein</keyword>
<dbReference type="InterPro" id="IPR016167">
    <property type="entry name" value="FAD-bd_PCMH_sub1"/>
</dbReference>
<dbReference type="Gene3D" id="3.30.465.10">
    <property type="match status" value="1"/>
</dbReference>
<dbReference type="InterPro" id="IPR036318">
    <property type="entry name" value="FAD-bd_PCMH-like_sf"/>
</dbReference>
<dbReference type="SUPFAM" id="SSF55447">
    <property type="entry name" value="CO dehydrogenase flavoprotein C-terminal domain-like"/>
    <property type="match status" value="1"/>
</dbReference>
<evidence type="ECO:0000256" key="2">
    <source>
        <dbReference type="ARBA" id="ARBA00022827"/>
    </source>
</evidence>
<comment type="caution">
    <text evidence="5">The sequence shown here is derived from an EMBL/GenBank/DDBJ whole genome shotgun (WGS) entry which is preliminary data.</text>
</comment>
<reference evidence="6" key="1">
    <citation type="journal article" date="2019" name="Int. J. Syst. Evol. Microbiol.">
        <title>The Global Catalogue of Microorganisms (GCM) 10K type strain sequencing project: providing services to taxonomists for standard genome sequencing and annotation.</title>
        <authorList>
            <consortium name="The Broad Institute Genomics Platform"/>
            <consortium name="The Broad Institute Genome Sequencing Center for Infectious Disease"/>
            <person name="Wu L."/>
            <person name="Ma J."/>
        </authorList>
    </citation>
    <scope>NUCLEOTIDE SEQUENCE [LARGE SCALE GENOMIC DNA]</scope>
    <source>
        <strain evidence="6">JCM 12165</strain>
    </source>
</reference>